<keyword evidence="2" id="KW-1185">Reference proteome</keyword>
<dbReference type="Proteomes" id="UP001501414">
    <property type="component" value="Unassembled WGS sequence"/>
</dbReference>
<name>A0ABP4I8H3_9PSEU</name>
<gene>
    <name evidence="1" type="ORF">GCM10009613_15280</name>
</gene>
<protein>
    <submittedName>
        <fullName evidence="1">Uncharacterized protein</fullName>
    </submittedName>
</protein>
<proteinExistence type="predicted"/>
<comment type="caution">
    <text evidence="1">The sequence shown here is derived from an EMBL/GenBank/DDBJ whole genome shotgun (WGS) entry which is preliminary data.</text>
</comment>
<evidence type="ECO:0000313" key="1">
    <source>
        <dbReference type="EMBL" id="GAA1384413.1"/>
    </source>
</evidence>
<evidence type="ECO:0000313" key="2">
    <source>
        <dbReference type="Proteomes" id="UP001501414"/>
    </source>
</evidence>
<organism evidence="1 2">
    <name type="scientific">Pseudonocardia kongjuensis</name>
    <dbReference type="NCBI Taxonomy" id="102227"/>
    <lineage>
        <taxon>Bacteria</taxon>
        <taxon>Bacillati</taxon>
        <taxon>Actinomycetota</taxon>
        <taxon>Actinomycetes</taxon>
        <taxon>Pseudonocardiales</taxon>
        <taxon>Pseudonocardiaceae</taxon>
        <taxon>Pseudonocardia</taxon>
    </lineage>
</organism>
<reference evidence="2" key="1">
    <citation type="journal article" date="2019" name="Int. J. Syst. Evol. Microbiol.">
        <title>The Global Catalogue of Microorganisms (GCM) 10K type strain sequencing project: providing services to taxonomists for standard genome sequencing and annotation.</title>
        <authorList>
            <consortium name="The Broad Institute Genomics Platform"/>
            <consortium name="The Broad Institute Genome Sequencing Center for Infectious Disease"/>
            <person name="Wu L."/>
            <person name="Ma J."/>
        </authorList>
    </citation>
    <scope>NUCLEOTIDE SEQUENCE [LARGE SCALE GENOMIC DNA]</scope>
    <source>
        <strain evidence="2">JCM 11896</strain>
    </source>
</reference>
<sequence>MAFEYSKDGTANTRPVDPEELAELARLLARPLDELSDEDLIRAVRLADADRDAAKERVGRLVAALYQRERLSWPQLGEQTGIPFGTAHGLARPYIQRDESP</sequence>
<dbReference type="EMBL" id="BAAAJK010000005">
    <property type="protein sequence ID" value="GAA1384413.1"/>
    <property type="molecule type" value="Genomic_DNA"/>
</dbReference>
<accession>A0ABP4I8H3</accession>